<accession>A0A9X6V5Z2</accession>
<comment type="catalytic activity">
    <reaction evidence="1">
        <text>UDP-alpha-D-glucose = UDP-alpha-D-galactose</text>
        <dbReference type="Rhea" id="RHEA:22168"/>
        <dbReference type="ChEBI" id="CHEBI:58885"/>
        <dbReference type="ChEBI" id="CHEBI:66914"/>
        <dbReference type="EC" id="5.1.3.2"/>
    </reaction>
</comment>
<evidence type="ECO:0000256" key="2">
    <source>
        <dbReference type="ARBA" id="ARBA00001911"/>
    </source>
</evidence>
<dbReference type="GO" id="GO:0006012">
    <property type="term" value="P:galactose metabolic process"/>
    <property type="evidence" value="ECO:0007669"/>
    <property type="project" value="UniProtKB-KW"/>
</dbReference>
<dbReference type="Proteomes" id="UP000220397">
    <property type="component" value="Unassembled WGS sequence"/>
</dbReference>
<sequence>MRILVTGGAGYIGSHTCVELLNSGYEIIVVDNLSNSSVESINRVKE</sequence>
<evidence type="ECO:0000256" key="4">
    <source>
        <dbReference type="ARBA" id="ARBA00007637"/>
    </source>
</evidence>
<keyword evidence="9" id="KW-0413">Isomerase</keyword>
<dbReference type="EMBL" id="NTXF01000040">
    <property type="protein sequence ID" value="PEX45452.1"/>
    <property type="molecule type" value="Genomic_DNA"/>
</dbReference>
<evidence type="ECO:0000313" key="13">
    <source>
        <dbReference type="EMBL" id="PEX45452.1"/>
    </source>
</evidence>
<organism evidence="14 15">
    <name type="scientific">Bacillus thuringiensis</name>
    <dbReference type="NCBI Taxonomy" id="1428"/>
    <lineage>
        <taxon>Bacteria</taxon>
        <taxon>Bacillati</taxon>
        <taxon>Bacillota</taxon>
        <taxon>Bacilli</taxon>
        <taxon>Bacillales</taxon>
        <taxon>Bacillaceae</taxon>
        <taxon>Bacillus</taxon>
        <taxon>Bacillus cereus group</taxon>
    </lineage>
</organism>
<evidence type="ECO:0000313" key="15">
    <source>
        <dbReference type="Proteomes" id="UP000220397"/>
    </source>
</evidence>
<comment type="similarity">
    <text evidence="4">Belongs to the NAD(P)-dependent epimerase/dehydratase family.</text>
</comment>
<dbReference type="Pfam" id="PF01370">
    <property type="entry name" value="Epimerase"/>
    <property type="match status" value="1"/>
</dbReference>
<evidence type="ECO:0000256" key="6">
    <source>
        <dbReference type="ARBA" id="ARBA00018569"/>
    </source>
</evidence>
<evidence type="ECO:0000256" key="10">
    <source>
        <dbReference type="ARBA" id="ARBA00031367"/>
    </source>
</evidence>
<name>A0A9X6V5Z2_BACTU</name>
<evidence type="ECO:0000256" key="8">
    <source>
        <dbReference type="ARBA" id="ARBA00023144"/>
    </source>
</evidence>
<dbReference type="EMBL" id="NTUS01000132">
    <property type="protein sequence ID" value="PFA93625.1"/>
    <property type="molecule type" value="Genomic_DNA"/>
</dbReference>
<keyword evidence="7" id="KW-0520">NAD</keyword>
<dbReference type="InterPro" id="IPR001509">
    <property type="entry name" value="Epimerase_deHydtase"/>
</dbReference>
<dbReference type="Proteomes" id="UP000220502">
    <property type="component" value="Unassembled WGS sequence"/>
</dbReference>
<feature type="domain" description="NAD-dependent epimerase/dehydratase" evidence="12">
    <location>
        <begin position="3"/>
        <end position="38"/>
    </location>
</feature>
<feature type="non-terminal residue" evidence="14">
    <location>
        <position position="46"/>
    </location>
</feature>
<keyword evidence="8" id="KW-0299">Galactose metabolism</keyword>
<evidence type="ECO:0000256" key="1">
    <source>
        <dbReference type="ARBA" id="ARBA00000083"/>
    </source>
</evidence>
<dbReference type="InterPro" id="IPR036291">
    <property type="entry name" value="NAD(P)-bd_dom_sf"/>
</dbReference>
<gene>
    <name evidence="14" type="ORF">CN398_27535</name>
    <name evidence="13" type="ORF">CN461_25295</name>
</gene>
<evidence type="ECO:0000256" key="7">
    <source>
        <dbReference type="ARBA" id="ARBA00023027"/>
    </source>
</evidence>
<comment type="caution">
    <text evidence="14">The sequence shown here is derived from an EMBL/GenBank/DDBJ whole genome shotgun (WGS) entry which is preliminary data.</text>
</comment>
<reference evidence="15 16" key="1">
    <citation type="submission" date="2017-09" db="EMBL/GenBank/DDBJ databases">
        <title>Large-scale bioinformatics analysis of Bacillus genomes uncovers conserved roles of natural products in bacterial physiology.</title>
        <authorList>
            <consortium name="Agbiome Team Llc"/>
            <person name="Bleich R.M."/>
            <person name="Kirk G.J."/>
            <person name="Santa Maria K.C."/>
            <person name="Allen S.E."/>
            <person name="Farag S."/>
            <person name="Shank E.A."/>
            <person name="Bowers A."/>
        </authorList>
    </citation>
    <scope>NUCLEOTIDE SEQUENCE [LARGE SCALE GENOMIC DNA]</scope>
    <source>
        <strain evidence="13 16">AFS007900</strain>
        <strain evidence="14 15">AFS015413</strain>
    </source>
</reference>
<dbReference type="RefSeq" id="WP_141528338.1">
    <property type="nucleotide sequence ID" value="NZ_NTRP01000044.1"/>
</dbReference>
<evidence type="ECO:0000256" key="3">
    <source>
        <dbReference type="ARBA" id="ARBA00004947"/>
    </source>
</evidence>
<evidence type="ECO:0000256" key="9">
    <source>
        <dbReference type="ARBA" id="ARBA00023235"/>
    </source>
</evidence>
<protein>
    <recommendedName>
        <fullName evidence="6">UDP-glucose 4-epimerase</fullName>
        <ecNumber evidence="5">5.1.3.2</ecNumber>
    </recommendedName>
    <alternativeName>
        <fullName evidence="11">Galactowaldenase</fullName>
    </alternativeName>
    <alternativeName>
        <fullName evidence="10">UDP-galactose 4-epimerase</fullName>
    </alternativeName>
</protein>
<dbReference type="PANTHER" id="PTHR43725">
    <property type="entry name" value="UDP-GLUCOSE 4-EPIMERASE"/>
    <property type="match status" value="1"/>
</dbReference>
<evidence type="ECO:0000313" key="16">
    <source>
        <dbReference type="Proteomes" id="UP000220502"/>
    </source>
</evidence>
<proteinExistence type="inferred from homology"/>
<evidence type="ECO:0000313" key="14">
    <source>
        <dbReference type="EMBL" id="PFA93625.1"/>
    </source>
</evidence>
<dbReference type="EC" id="5.1.3.2" evidence="5"/>
<dbReference type="SUPFAM" id="SSF51735">
    <property type="entry name" value="NAD(P)-binding Rossmann-fold domains"/>
    <property type="match status" value="1"/>
</dbReference>
<dbReference type="AlphaFoldDB" id="A0A9X6V5Z2"/>
<comment type="cofactor">
    <cofactor evidence="2">
        <name>NAD(+)</name>
        <dbReference type="ChEBI" id="CHEBI:57540"/>
    </cofactor>
</comment>
<dbReference type="GO" id="GO:0003978">
    <property type="term" value="F:UDP-glucose 4-epimerase activity"/>
    <property type="evidence" value="ECO:0007669"/>
    <property type="project" value="UniProtKB-EC"/>
</dbReference>
<evidence type="ECO:0000256" key="5">
    <source>
        <dbReference type="ARBA" id="ARBA00013189"/>
    </source>
</evidence>
<dbReference type="GO" id="GO:0005829">
    <property type="term" value="C:cytosol"/>
    <property type="evidence" value="ECO:0007669"/>
    <property type="project" value="TreeGrafter"/>
</dbReference>
<keyword evidence="8" id="KW-0119">Carbohydrate metabolism</keyword>
<dbReference type="Gene3D" id="3.40.50.720">
    <property type="entry name" value="NAD(P)-binding Rossmann-like Domain"/>
    <property type="match status" value="1"/>
</dbReference>
<comment type="pathway">
    <text evidence="3">Carbohydrate metabolism; galactose metabolism.</text>
</comment>
<evidence type="ECO:0000256" key="11">
    <source>
        <dbReference type="ARBA" id="ARBA00033067"/>
    </source>
</evidence>
<evidence type="ECO:0000259" key="12">
    <source>
        <dbReference type="Pfam" id="PF01370"/>
    </source>
</evidence>
<dbReference type="PANTHER" id="PTHR43725:SF47">
    <property type="entry name" value="UDP-GLUCOSE 4-EPIMERASE"/>
    <property type="match status" value="1"/>
</dbReference>